<proteinExistence type="predicted"/>
<dbReference type="EMBL" id="VSRR010014279">
    <property type="protein sequence ID" value="MPC56817.1"/>
    <property type="molecule type" value="Genomic_DNA"/>
</dbReference>
<gene>
    <name evidence="2" type="ORF">E2C01_050783</name>
</gene>
<keyword evidence="3" id="KW-1185">Reference proteome</keyword>
<evidence type="ECO:0000313" key="2">
    <source>
        <dbReference type="EMBL" id="MPC56817.1"/>
    </source>
</evidence>
<dbReference type="AlphaFoldDB" id="A0A5B7GHV0"/>
<dbReference type="Proteomes" id="UP000324222">
    <property type="component" value="Unassembled WGS sequence"/>
</dbReference>
<evidence type="ECO:0000313" key="3">
    <source>
        <dbReference type="Proteomes" id="UP000324222"/>
    </source>
</evidence>
<accession>A0A5B7GHV0</accession>
<sequence>MEQTSTKSRHQDVRKIYILSATVSTPPPQSTSPPIIIRDSVVCVPAPPLPSGAITQQGSSCLQWLMSPCRRRDGGDGGSLTHLTSSGVPESLARHRRTDPTPRHAYKDSQRECFLLP</sequence>
<name>A0A5B7GHV0_PORTR</name>
<evidence type="ECO:0000256" key="1">
    <source>
        <dbReference type="SAM" id="MobiDB-lite"/>
    </source>
</evidence>
<feature type="region of interest" description="Disordered" evidence="1">
    <location>
        <begin position="73"/>
        <end position="110"/>
    </location>
</feature>
<comment type="caution">
    <text evidence="2">The sequence shown here is derived from an EMBL/GenBank/DDBJ whole genome shotgun (WGS) entry which is preliminary data.</text>
</comment>
<organism evidence="2 3">
    <name type="scientific">Portunus trituberculatus</name>
    <name type="common">Swimming crab</name>
    <name type="synonym">Neptunus trituberculatus</name>
    <dbReference type="NCBI Taxonomy" id="210409"/>
    <lineage>
        <taxon>Eukaryota</taxon>
        <taxon>Metazoa</taxon>
        <taxon>Ecdysozoa</taxon>
        <taxon>Arthropoda</taxon>
        <taxon>Crustacea</taxon>
        <taxon>Multicrustacea</taxon>
        <taxon>Malacostraca</taxon>
        <taxon>Eumalacostraca</taxon>
        <taxon>Eucarida</taxon>
        <taxon>Decapoda</taxon>
        <taxon>Pleocyemata</taxon>
        <taxon>Brachyura</taxon>
        <taxon>Eubrachyura</taxon>
        <taxon>Portunoidea</taxon>
        <taxon>Portunidae</taxon>
        <taxon>Portuninae</taxon>
        <taxon>Portunus</taxon>
    </lineage>
</organism>
<feature type="compositionally biased region" description="Basic and acidic residues" evidence="1">
    <location>
        <begin position="98"/>
        <end position="110"/>
    </location>
</feature>
<protein>
    <submittedName>
        <fullName evidence="2">Uncharacterized protein</fullName>
    </submittedName>
</protein>
<reference evidence="2 3" key="1">
    <citation type="submission" date="2019-05" db="EMBL/GenBank/DDBJ databases">
        <title>Another draft genome of Portunus trituberculatus and its Hox gene families provides insights of decapod evolution.</title>
        <authorList>
            <person name="Jeong J.-H."/>
            <person name="Song I."/>
            <person name="Kim S."/>
            <person name="Choi T."/>
            <person name="Kim D."/>
            <person name="Ryu S."/>
            <person name="Kim W."/>
        </authorList>
    </citation>
    <scope>NUCLEOTIDE SEQUENCE [LARGE SCALE GENOMIC DNA]</scope>
    <source>
        <tissue evidence="2">Muscle</tissue>
    </source>
</reference>